<accession>A0A1I5VSY2</accession>
<proteinExistence type="predicted"/>
<dbReference type="Pfam" id="PF10633">
    <property type="entry name" value="NPCBM_assoc"/>
    <property type="match status" value="1"/>
</dbReference>
<feature type="compositionally biased region" description="Basic and acidic residues" evidence="1">
    <location>
        <begin position="69"/>
        <end position="78"/>
    </location>
</feature>
<dbReference type="PANTHER" id="PTHR31084">
    <property type="entry name" value="ALPHA-L-FUCOSIDASE 2"/>
    <property type="match status" value="1"/>
</dbReference>
<dbReference type="InterPro" id="IPR013783">
    <property type="entry name" value="Ig-like_fold"/>
</dbReference>
<dbReference type="SUPFAM" id="SSF48208">
    <property type="entry name" value="Six-hairpin glycosidases"/>
    <property type="match status" value="1"/>
</dbReference>
<organism evidence="4 5">
    <name type="scientific">Amycolatopsis arida</name>
    <dbReference type="NCBI Taxonomy" id="587909"/>
    <lineage>
        <taxon>Bacteria</taxon>
        <taxon>Bacillati</taxon>
        <taxon>Actinomycetota</taxon>
        <taxon>Actinomycetes</taxon>
        <taxon>Pseudonocardiales</taxon>
        <taxon>Pseudonocardiaceae</taxon>
        <taxon>Amycolatopsis</taxon>
    </lineage>
</organism>
<name>A0A1I5VSY2_9PSEU</name>
<gene>
    <name evidence="4" type="ORF">SAMN05421810_104502</name>
</gene>
<dbReference type="Pfam" id="PF21307">
    <property type="entry name" value="Glyco_hydro_95_C"/>
    <property type="match status" value="1"/>
</dbReference>
<feature type="domain" description="Alpha fucosidase A-like C-terminal" evidence="3">
    <location>
        <begin position="183"/>
        <end position="278"/>
    </location>
</feature>
<dbReference type="PANTHER" id="PTHR31084:SF0">
    <property type="entry name" value="ALPHA-L-FUCOSIDASE 2"/>
    <property type="match status" value="1"/>
</dbReference>
<feature type="domain" description="Alpha-galactosidase NEW3" evidence="2">
    <location>
        <begin position="294"/>
        <end position="364"/>
    </location>
</feature>
<dbReference type="Gene3D" id="2.60.40.10">
    <property type="entry name" value="Immunoglobulins"/>
    <property type="match status" value="1"/>
</dbReference>
<evidence type="ECO:0000313" key="5">
    <source>
        <dbReference type="Proteomes" id="UP000198727"/>
    </source>
</evidence>
<dbReference type="InterPro" id="IPR018905">
    <property type="entry name" value="A-galactase_NEW3"/>
</dbReference>
<evidence type="ECO:0000313" key="4">
    <source>
        <dbReference type="EMBL" id="SFQ10609.1"/>
    </source>
</evidence>
<evidence type="ECO:0000259" key="3">
    <source>
        <dbReference type="Pfam" id="PF21307"/>
    </source>
</evidence>
<dbReference type="GO" id="GO:0005975">
    <property type="term" value="P:carbohydrate metabolic process"/>
    <property type="evidence" value="ECO:0007669"/>
    <property type="project" value="InterPro"/>
</dbReference>
<dbReference type="GO" id="GO:0004560">
    <property type="term" value="F:alpha-L-fucosidase activity"/>
    <property type="evidence" value="ECO:0007669"/>
    <property type="project" value="TreeGrafter"/>
</dbReference>
<dbReference type="AlphaFoldDB" id="A0A1I5VSY2"/>
<dbReference type="Gene3D" id="2.70.98.50">
    <property type="entry name" value="putative glycoside hydrolase family protein from bacillus halodurans"/>
    <property type="match status" value="2"/>
</dbReference>
<feature type="region of interest" description="Disordered" evidence="1">
    <location>
        <begin position="57"/>
        <end position="78"/>
    </location>
</feature>
<dbReference type="STRING" id="587909.SAMN05421810_104502"/>
<keyword evidence="4" id="KW-0378">Hydrolase</keyword>
<keyword evidence="5" id="KW-1185">Reference proteome</keyword>
<reference evidence="5" key="1">
    <citation type="submission" date="2016-10" db="EMBL/GenBank/DDBJ databases">
        <authorList>
            <person name="Varghese N."/>
            <person name="Submissions S."/>
        </authorList>
    </citation>
    <scope>NUCLEOTIDE SEQUENCE [LARGE SCALE GENOMIC DNA]</scope>
    <source>
        <strain evidence="5">CGMCC 4.5579</strain>
    </source>
</reference>
<evidence type="ECO:0000256" key="1">
    <source>
        <dbReference type="SAM" id="MobiDB-lite"/>
    </source>
</evidence>
<dbReference type="InterPro" id="IPR049053">
    <property type="entry name" value="AFCA-like_C"/>
</dbReference>
<dbReference type="InterPro" id="IPR008928">
    <property type="entry name" value="6-hairpin_glycosidase_sf"/>
</dbReference>
<dbReference type="EMBL" id="FOWW01000004">
    <property type="protein sequence ID" value="SFQ10609.1"/>
    <property type="molecule type" value="Genomic_DNA"/>
</dbReference>
<evidence type="ECO:0000259" key="2">
    <source>
        <dbReference type="Pfam" id="PF10633"/>
    </source>
</evidence>
<dbReference type="Gene3D" id="2.60.40.1180">
    <property type="entry name" value="Golgi alpha-mannosidase II"/>
    <property type="match status" value="1"/>
</dbReference>
<protein>
    <submittedName>
        <fullName evidence="4">Glycosyl hydrolase family 65, N-terminal domain</fullName>
    </submittedName>
</protein>
<sequence length="379" mass="39890">MPIDNGALGASVFGGLDRERVQFAEKTLCTGGPGSAGGCHFAAVEYTAGGVRYTREHVASAPGRRRRRPADGRSTRRDLRHAARLRVLHRGGTRTDGADGSVTVSGADTVTIILSAGTDYAAEYPAYRTGVDPLAAAADRVERAATTGFGALRAAHVADHRALFDRVRLHIGATAGVAEMLLQSHRGVVDLLPALPVFWASGSVRGLRARGDVTVDLDWAAGTPTRVVLRTGQDGPVTVASGMFGGLFEVRDAAGRRVDVRRDGPRITIPARRGRTYVAWSLVRVEPSAPERVGDAFPVEVTVAATGRTVPAAELSLSLPEGWTATPATHRFSPLRNGTSRTFAFEVTPAASASGQHRVTATLQGDDWQATGMTGVLSG</sequence>
<dbReference type="InterPro" id="IPR013780">
    <property type="entry name" value="Glyco_hydro_b"/>
</dbReference>
<dbReference type="Proteomes" id="UP000198727">
    <property type="component" value="Unassembled WGS sequence"/>
</dbReference>